<keyword evidence="6 9" id="KW-0648">Protein biosynthesis</keyword>
<evidence type="ECO:0000313" key="12">
    <source>
        <dbReference type="Proteomes" id="UP000178264"/>
    </source>
</evidence>
<dbReference type="GO" id="GO:0005829">
    <property type="term" value="C:cytosol"/>
    <property type="evidence" value="ECO:0007669"/>
    <property type="project" value="TreeGrafter"/>
</dbReference>
<evidence type="ECO:0000256" key="7">
    <source>
        <dbReference type="ARBA" id="ARBA00023146"/>
    </source>
</evidence>
<dbReference type="NCBIfam" id="TIGR00234">
    <property type="entry name" value="tyrS"/>
    <property type="match status" value="1"/>
</dbReference>
<dbReference type="Gene3D" id="1.10.240.10">
    <property type="entry name" value="Tyrosyl-Transfer RNA Synthetase"/>
    <property type="match status" value="1"/>
</dbReference>
<dbReference type="Pfam" id="PF00579">
    <property type="entry name" value="tRNA-synt_1b"/>
    <property type="match status" value="1"/>
</dbReference>
<evidence type="ECO:0000256" key="5">
    <source>
        <dbReference type="ARBA" id="ARBA00022884"/>
    </source>
</evidence>
<accession>A0A1F7VEP5</accession>
<dbReference type="AlphaFoldDB" id="A0A1F7VEP5"/>
<evidence type="ECO:0000256" key="4">
    <source>
        <dbReference type="ARBA" id="ARBA00022840"/>
    </source>
</evidence>
<comment type="similarity">
    <text evidence="9">Belongs to the class-I aminoacyl-tRNA synthetase family. TyrS type 2 subfamily.</text>
</comment>
<dbReference type="PROSITE" id="PS50889">
    <property type="entry name" value="S4"/>
    <property type="match status" value="1"/>
</dbReference>
<evidence type="ECO:0000256" key="8">
    <source>
        <dbReference type="ARBA" id="ARBA00048248"/>
    </source>
</evidence>
<keyword evidence="1 9" id="KW-0963">Cytoplasm</keyword>
<dbReference type="EMBL" id="MGER01000023">
    <property type="protein sequence ID" value="OGL88588.1"/>
    <property type="molecule type" value="Genomic_DNA"/>
</dbReference>
<sequence>MEGQSAKFNEDIIELLDRGTVDVIDRNHIVERLSRGEKLRVKLGIDPSGTDLHLGHAVVVRKLRQFQLRGHTVVLIIGDWTARIGDPSGRKETRPQLTPQEVKANAEKYLSQLSLILDLHKIEVRWQSEWYDTFTLQTIIELAAKFTVQQLLQRDDFKERMKAGVDVRYHEPLYCLLQGYDSVAVKADLELGGNDQLFNLLKGREVQAWYQQPMQDVLTMPLLIGLDGVQKMGKSLNNYIALADAPRDMYGKIMSLPDELIIHYFTLTTDLPLFEIHAIEEQLKKGKANPRDLKSRLAREVIALYHGLARAQEAEAEFVRVFRDHELPEDMAEVALTMATWRPDELLVALYLVSSKAEAQRVIGQKGMRCAGVIIKDWKQAVTVKDGDVVQVGKRRYAKVMISQGRNSF</sequence>
<dbReference type="PANTHER" id="PTHR11766">
    <property type="entry name" value="TYROSYL-TRNA SYNTHETASE"/>
    <property type="match status" value="1"/>
</dbReference>
<dbReference type="HAMAP" id="MF_02007">
    <property type="entry name" value="Tyr_tRNA_synth_type2"/>
    <property type="match status" value="1"/>
</dbReference>
<dbReference type="InterPro" id="IPR002307">
    <property type="entry name" value="Tyr-tRNA-ligase"/>
</dbReference>
<evidence type="ECO:0000313" key="11">
    <source>
        <dbReference type="EMBL" id="OGL88588.1"/>
    </source>
</evidence>
<dbReference type="InterPro" id="IPR002305">
    <property type="entry name" value="aa-tRNA-synth_Ic"/>
</dbReference>
<dbReference type="InterPro" id="IPR014729">
    <property type="entry name" value="Rossmann-like_a/b/a_fold"/>
</dbReference>
<evidence type="ECO:0000256" key="2">
    <source>
        <dbReference type="ARBA" id="ARBA00022598"/>
    </source>
</evidence>
<comment type="subunit">
    <text evidence="9">Homodimer.</text>
</comment>
<evidence type="ECO:0000256" key="9">
    <source>
        <dbReference type="HAMAP-Rule" id="MF_02007"/>
    </source>
</evidence>
<dbReference type="GO" id="GO:0006437">
    <property type="term" value="P:tyrosyl-tRNA aminoacylation"/>
    <property type="evidence" value="ECO:0007669"/>
    <property type="project" value="UniProtKB-UniRule"/>
</dbReference>
<dbReference type="Gene3D" id="3.10.290.10">
    <property type="entry name" value="RNA-binding S4 domain"/>
    <property type="match status" value="1"/>
</dbReference>
<dbReference type="InterPro" id="IPR036986">
    <property type="entry name" value="S4_RNA-bd_sf"/>
</dbReference>
<feature type="binding site" evidence="9">
    <location>
        <position position="234"/>
    </location>
    <ligand>
        <name>ATP</name>
        <dbReference type="ChEBI" id="CHEBI:30616"/>
    </ligand>
</feature>
<protein>
    <recommendedName>
        <fullName evidence="9">Tyrosine--tRNA ligase</fullName>
        <ecNumber evidence="9">6.1.1.1</ecNumber>
    </recommendedName>
    <alternativeName>
        <fullName evidence="9">Tyrosyl-tRNA synthetase</fullName>
        <shortName evidence="9">TyrRS</shortName>
    </alternativeName>
</protein>
<gene>
    <name evidence="9" type="primary">tyrS</name>
    <name evidence="11" type="ORF">A3I42_02380</name>
</gene>
<dbReference type="Proteomes" id="UP000178264">
    <property type="component" value="Unassembled WGS sequence"/>
</dbReference>
<dbReference type="EC" id="6.1.1.1" evidence="9"/>
<keyword evidence="5 10" id="KW-0694">RNA-binding</keyword>
<keyword evidence="3 9" id="KW-0547">Nucleotide-binding</keyword>
<proteinExistence type="inferred from homology"/>
<reference evidence="11 12" key="1">
    <citation type="journal article" date="2016" name="Nat. Commun.">
        <title>Thousands of microbial genomes shed light on interconnected biogeochemical processes in an aquifer system.</title>
        <authorList>
            <person name="Anantharaman K."/>
            <person name="Brown C.T."/>
            <person name="Hug L.A."/>
            <person name="Sharon I."/>
            <person name="Castelle C.J."/>
            <person name="Probst A.J."/>
            <person name="Thomas B.C."/>
            <person name="Singh A."/>
            <person name="Wilkins M.J."/>
            <person name="Karaoz U."/>
            <person name="Brodie E.L."/>
            <person name="Williams K.H."/>
            <person name="Hubbard S.S."/>
            <person name="Banfield J.F."/>
        </authorList>
    </citation>
    <scope>NUCLEOTIDE SEQUENCE [LARGE SCALE GENOMIC DNA]</scope>
</reference>
<comment type="catalytic activity">
    <reaction evidence="8 9">
        <text>tRNA(Tyr) + L-tyrosine + ATP = L-tyrosyl-tRNA(Tyr) + AMP + diphosphate + H(+)</text>
        <dbReference type="Rhea" id="RHEA:10220"/>
        <dbReference type="Rhea" id="RHEA-COMP:9706"/>
        <dbReference type="Rhea" id="RHEA-COMP:9707"/>
        <dbReference type="ChEBI" id="CHEBI:15378"/>
        <dbReference type="ChEBI" id="CHEBI:30616"/>
        <dbReference type="ChEBI" id="CHEBI:33019"/>
        <dbReference type="ChEBI" id="CHEBI:58315"/>
        <dbReference type="ChEBI" id="CHEBI:78442"/>
        <dbReference type="ChEBI" id="CHEBI:78536"/>
        <dbReference type="ChEBI" id="CHEBI:456215"/>
        <dbReference type="EC" id="6.1.1.1"/>
    </reaction>
</comment>
<dbReference type="InterPro" id="IPR024088">
    <property type="entry name" value="Tyr-tRNA-ligase_bac-type"/>
</dbReference>
<comment type="caution">
    <text evidence="11">The sequence shown here is derived from an EMBL/GenBank/DDBJ whole genome shotgun (WGS) entry which is preliminary data.</text>
</comment>
<dbReference type="Gene3D" id="3.40.50.620">
    <property type="entry name" value="HUPs"/>
    <property type="match status" value="1"/>
</dbReference>
<keyword evidence="2 9" id="KW-0436">Ligase</keyword>
<comment type="function">
    <text evidence="9">Catalyzes the attachment of tyrosine to tRNA(Tyr) in a two-step reaction: tyrosine is first activated by ATP to form Tyr-AMP and then transferred to the acceptor end of tRNA(Tyr).</text>
</comment>
<keyword evidence="4 9" id="KW-0067">ATP-binding</keyword>
<organism evidence="11 12">
    <name type="scientific">Candidatus Uhrbacteria bacterium RIFCSPLOWO2_02_FULL_49_11</name>
    <dbReference type="NCBI Taxonomy" id="1802409"/>
    <lineage>
        <taxon>Bacteria</taxon>
        <taxon>Candidatus Uhriibacteriota</taxon>
    </lineage>
</organism>
<name>A0A1F7VEP5_9BACT</name>
<evidence type="ECO:0000256" key="10">
    <source>
        <dbReference type="PROSITE-ProRule" id="PRU00182"/>
    </source>
</evidence>
<dbReference type="InterPro" id="IPR024108">
    <property type="entry name" value="Tyr-tRNA-ligase_bac_2"/>
</dbReference>
<dbReference type="PRINTS" id="PR01040">
    <property type="entry name" value="TRNASYNTHTYR"/>
</dbReference>
<comment type="caution">
    <text evidence="9">Lacks conserved residue(s) required for the propagation of feature annotation.</text>
</comment>
<dbReference type="CDD" id="cd00805">
    <property type="entry name" value="TyrRS_core"/>
    <property type="match status" value="1"/>
</dbReference>
<feature type="short sequence motif" description="'HIGH' region" evidence="9">
    <location>
        <begin position="47"/>
        <end position="56"/>
    </location>
</feature>
<dbReference type="GO" id="GO:0004831">
    <property type="term" value="F:tyrosine-tRNA ligase activity"/>
    <property type="evidence" value="ECO:0007669"/>
    <property type="project" value="UniProtKB-UniRule"/>
</dbReference>
<evidence type="ECO:0000256" key="3">
    <source>
        <dbReference type="ARBA" id="ARBA00022741"/>
    </source>
</evidence>
<evidence type="ECO:0000256" key="6">
    <source>
        <dbReference type="ARBA" id="ARBA00022917"/>
    </source>
</evidence>
<evidence type="ECO:0000256" key="1">
    <source>
        <dbReference type="ARBA" id="ARBA00022490"/>
    </source>
</evidence>
<keyword evidence="7 9" id="KW-0030">Aminoacyl-tRNA synthetase</keyword>
<dbReference type="SUPFAM" id="SSF55174">
    <property type="entry name" value="Alpha-L RNA-binding motif"/>
    <property type="match status" value="1"/>
</dbReference>
<dbReference type="GO" id="GO:0003723">
    <property type="term" value="F:RNA binding"/>
    <property type="evidence" value="ECO:0007669"/>
    <property type="project" value="UniProtKB-KW"/>
</dbReference>
<dbReference type="GO" id="GO:0005524">
    <property type="term" value="F:ATP binding"/>
    <property type="evidence" value="ECO:0007669"/>
    <property type="project" value="UniProtKB-UniRule"/>
</dbReference>
<comment type="subcellular location">
    <subcellularLocation>
        <location evidence="9">Cytoplasm</location>
    </subcellularLocation>
</comment>
<dbReference type="PANTHER" id="PTHR11766:SF1">
    <property type="entry name" value="TYROSINE--TRNA LIGASE"/>
    <property type="match status" value="1"/>
</dbReference>
<dbReference type="SUPFAM" id="SSF52374">
    <property type="entry name" value="Nucleotidylyl transferase"/>
    <property type="match status" value="1"/>
</dbReference>